<dbReference type="EMBL" id="CAJVPQ010002873">
    <property type="protein sequence ID" value="CAG8611201.1"/>
    <property type="molecule type" value="Genomic_DNA"/>
</dbReference>
<evidence type="ECO:0000313" key="2">
    <source>
        <dbReference type="Proteomes" id="UP000789570"/>
    </source>
</evidence>
<gene>
    <name evidence="1" type="ORF">FCALED_LOCUS9079</name>
</gene>
<organism evidence="1 2">
    <name type="scientific">Funneliformis caledonium</name>
    <dbReference type="NCBI Taxonomy" id="1117310"/>
    <lineage>
        <taxon>Eukaryota</taxon>
        <taxon>Fungi</taxon>
        <taxon>Fungi incertae sedis</taxon>
        <taxon>Mucoromycota</taxon>
        <taxon>Glomeromycotina</taxon>
        <taxon>Glomeromycetes</taxon>
        <taxon>Glomerales</taxon>
        <taxon>Glomeraceae</taxon>
        <taxon>Funneliformis</taxon>
    </lineage>
</organism>
<evidence type="ECO:0000313" key="1">
    <source>
        <dbReference type="EMBL" id="CAG8611201.1"/>
    </source>
</evidence>
<feature type="non-terminal residue" evidence="1">
    <location>
        <position position="1"/>
    </location>
</feature>
<name>A0A9N9GJW2_9GLOM</name>
<sequence>SSIFSSSNLRSRDSISDNLFYAKETSCSNSFTLDWRTCISSFILD</sequence>
<reference evidence="1" key="1">
    <citation type="submission" date="2021-06" db="EMBL/GenBank/DDBJ databases">
        <authorList>
            <person name="Kallberg Y."/>
            <person name="Tangrot J."/>
            <person name="Rosling A."/>
        </authorList>
    </citation>
    <scope>NUCLEOTIDE SEQUENCE</scope>
    <source>
        <strain evidence="1">UK204</strain>
    </source>
</reference>
<proteinExistence type="predicted"/>
<accession>A0A9N9GJW2</accession>
<keyword evidence="2" id="KW-1185">Reference proteome</keyword>
<protein>
    <submittedName>
        <fullName evidence="1">2395_t:CDS:1</fullName>
    </submittedName>
</protein>
<comment type="caution">
    <text evidence="1">The sequence shown here is derived from an EMBL/GenBank/DDBJ whole genome shotgun (WGS) entry which is preliminary data.</text>
</comment>
<dbReference type="AlphaFoldDB" id="A0A9N9GJW2"/>
<dbReference type="Proteomes" id="UP000789570">
    <property type="component" value="Unassembled WGS sequence"/>
</dbReference>